<keyword evidence="5 6" id="KW-0472">Membrane</keyword>
<dbReference type="GO" id="GO:0022857">
    <property type="term" value="F:transmembrane transporter activity"/>
    <property type="evidence" value="ECO:0007669"/>
    <property type="project" value="InterPro"/>
</dbReference>
<accession>A0A942U3N7</accession>
<organism evidence="8 9">
    <name type="scientific">Neobacillus rhizophilus</name>
    <dbReference type="NCBI Taxonomy" id="2833579"/>
    <lineage>
        <taxon>Bacteria</taxon>
        <taxon>Bacillati</taxon>
        <taxon>Bacillota</taxon>
        <taxon>Bacilli</taxon>
        <taxon>Bacillales</taxon>
        <taxon>Bacillaceae</taxon>
        <taxon>Neobacillus</taxon>
    </lineage>
</organism>
<feature type="transmembrane region" description="Helical" evidence="6">
    <location>
        <begin position="367"/>
        <end position="386"/>
    </location>
</feature>
<feature type="transmembrane region" description="Helical" evidence="6">
    <location>
        <begin position="36"/>
        <end position="57"/>
    </location>
</feature>
<gene>
    <name evidence="8" type="ORF">KHA99_00850</name>
</gene>
<sequence>MDFNKNVHKLYFIVFFRSLIPAYVIERLFWQERGMTVLMVVFCEIIYAVTIVGLEIPTGILADKFGRKAMLVIGSFLSMLEFIILLFAFNFWTFALVVFLAGISSACRSGSLNALLYDTLKVTNEQESFEKIVGSLNSLDFFGAILAALSGSALAKYYGFELNYILSAASMLIAFGMTVVLREPPSKKLLVDKQTKTVGWREYFVSAIAFFKNKPRLLVVITHAMAISACVKYLDEFWQLYLDEIGFSVIFFGLFSALISLARIPGNLIAAYLKNYFRTETIILYVLGVTACGFIFSAMFPGWLGVAMLIFVFLASGVVEPIVSGYLHHSGSSEIRATIESFQSLIERGITFIGGIGFGLISSNISVIAGFSFLGAVTFIFFLLFFKKYRGKSS</sequence>
<dbReference type="SUPFAM" id="SSF103473">
    <property type="entry name" value="MFS general substrate transporter"/>
    <property type="match status" value="1"/>
</dbReference>
<evidence type="ECO:0000256" key="5">
    <source>
        <dbReference type="ARBA" id="ARBA00023136"/>
    </source>
</evidence>
<keyword evidence="3 6" id="KW-0812">Transmembrane</keyword>
<feature type="transmembrane region" description="Helical" evidence="6">
    <location>
        <begin position="12"/>
        <end position="30"/>
    </location>
</feature>
<comment type="subcellular location">
    <subcellularLocation>
        <location evidence="1">Cell membrane</location>
        <topology evidence="1">Multi-pass membrane protein</topology>
    </subcellularLocation>
</comment>
<keyword evidence="9" id="KW-1185">Reference proteome</keyword>
<dbReference type="InterPro" id="IPR036259">
    <property type="entry name" value="MFS_trans_sf"/>
</dbReference>
<comment type="caution">
    <text evidence="8">The sequence shown here is derived from an EMBL/GenBank/DDBJ whole genome shotgun (WGS) entry which is preliminary data.</text>
</comment>
<protein>
    <submittedName>
        <fullName evidence="8">MFS transporter</fullName>
    </submittedName>
</protein>
<evidence type="ECO:0000259" key="7">
    <source>
        <dbReference type="PROSITE" id="PS50850"/>
    </source>
</evidence>
<dbReference type="AlphaFoldDB" id="A0A942U3N7"/>
<evidence type="ECO:0000313" key="9">
    <source>
        <dbReference type="Proteomes" id="UP000679749"/>
    </source>
</evidence>
<dbReference type="PROSITE" id="PS00216">
    <property type="entry name" value="SUGAR_TRANSPORT_1"/>
    <property type="match status" value="1"/>
</dbReference>
<feature type="domain" description="Major facilitator superfamily (MFS) profile" evidence="7">
    <location>
        <begin position="1"/>
        <end position="390"/>
    </location>
</feature>
<feature type="transmembrane region" description="Helical" evidence="6">
    <location>
        <begin position="282"/>
        <end position="300"/>
    </location>
</feature>
<evidence type="ECO:0000256" key="4">
    <source>
        <dbReference type="ARBA" id="ARBA00022989"/>
    </source>
</evidence>
<dbReference type="RefSeq" id="WP_213115543.1">
    <property type="nucleotide sequence ID" value="NZ_JAGYPF010000001.1"/>
</dbReference>
<dbReference type="InterPro" id="IPR053160">
    <property type="entry name" value="MFS_DHA3_Transporter"/>
</dbReference>
<dbReference type="Pfam" id="PF07690">
    <property type="entry name" value="MFS_1"/>
    <property type="match status" value="1"/>
</dbReference>
<evidence type="ECO:0000256" key="3">
    <source>
        <dbReference type="ARBA" id="ARBA00022692"/>
    </source>
</evidence>
<evidence type="ECO:0000256" key="2">
    <source>
        <dbReference type="ARBA" id="ARBA00022448"/>
    </source>
</evidence>
<evidence type="ECO:0000256" key="1">
    <source>
        <dbReference type="ARBA" id="ARBA00004651"/>
    </source>
</evidence>
<dbReference type="InterPro" id="IPR011701">
    <property type="entry name" value="MFS"/>
</dbReference>
<dbReference type="GO" id="GO:0005886">
    <property type="term" value="C:plasma membrane"/>
    <property type="evidence" value="ECO:0007669"/>
    <property type="project" value="UniProtKB-SubCell"/>
</dbReference>
<feature type="transmembrane region" description="Helical" evidence="6">
    <location>
        <begin position="69"/>
        <end position="89"/>
    </location>
</feature>
<keyword evidence="2" id="KW-0813">Transport</keyword>
<feature type="transmembrane region" description="Helical" evidence="6">
    <location>
        <begin position="95"/>
        <end position="117"/>
    </location>
</feature>
<dbReference type="Gene3D" id="1.20.1250.20">
    <property type="entry name" value="MFS general substrate transporter like domains"/>
    <property type="match status" value="1"/>
</dbReference>
<dbReference type="InterPro" id="IPR005829">
    <property type="entry name" value="Sugar_transporter_CS"/>
</dbReference>
<dbReference type="PANTHER" id="PTHR23530:SF1">
    <property type="entry name" value="PERMEASE, MAJOR FACILITATOR SUPERFAMILY-RELATED"/>
    <property type="match status" value="1"/>
</dbReference>
<feature type="transmembrane region" description="Helical" evidence="6">
    <location>
        <begin position="164"/>
        <end position="181"/>
    </location>
</feature>
<dbReference type="InterPro" id="IPR020846">
    <property type="entry name" value="MFS_dom"/>
</dbReference>
<dbReference type="Proteomes" id="UP000679749">
    <property type="component" value="Unassembled WGS sequence"/>
</dbReference>
<dbReference type="EMBL" id="JAGYPF010000001">
    <property type="protein sequence ID" value="MBS4210994.1"/>
    <property type="molecule type" value="Genomic_DNA"/>
</dbReference>
<feature type="transmembrane region" description="Helical" evidence="6">
    <location>
        <begin position="138"/>
        <end position="158"/>
    </location>
</feature>
<feature type="transmembrane region" description="Helical" evidence="6">
    <location>
        <begin position="240"/>
        <end position="261"/>
    </location>
</feature>
<dbReference type="PROSITE" id="PS50850">
    <property type="entry name" value="MFS"/>
    <property type="match status" value="1"/>
</dbReference>
<evidence type="ECO:0000313" key="8">
    <source>
        <dbReference type="EMBL" id="MBS4210994.1"/>
    </source>
</evidence>
<keyword evidence="4 6" id="KW-1133">Transmembrane helix</keyword>
<name>A0A942U3N7_9BACI</name>
<reference evidence="8" key="1">
    <citation type="submission" date="2021-05" db="EMBL/GenBank/DDBJ databases">
        <title>Novel Bacillus species.</title>
        <authorList>
            <person name="Liu G."/>
        </authorList>
    </citation>
    <scope>NUCLEOTIDE SEQUENCE</scope>
    <source>
        <strain evidence="8">FJAT-49825</strain>
    </source>
</reference>
<evidence type="ECO:0000256" key="6">
    <source>
        <dbReference type="SAM" id="Phobius"/>
    </source>
</evidence>
<dbReference type="PANTHER" id="PTHR23530">
    <property type="entry name" value="TRANSPORT PROTEIN-RELATED"/>
    <property type="match status" value="1"/>
</dbReference>
<proteinExistence type="predicted"/>